<dbReference type="InParanoid" id="A0A2K1IWB1"/>
<reference evidence="3 5" key="1">
    <citation type="journal article" date="2008" name="Science">
        <title>The Physcomitrella genome reveals evolutionary insights into the conquest of land by plants.</title>
        <authorList>
            <person name="Rensing S."/>
            <person name="Lang D."/>
            <person name="Zimmer A."/>
            <person name="Terry A."/>
            <person name="Salamov A."/>
            <person name="Shapiro H."/>
            <person name="Nishiyama T."/>
            <person name="Perroud P.-F."/>
            <person name="Lindquist E."/>
            <person name="Kamisugi Y."/>
            <person name="Tanahashi T."/>
            <person name="Sakakibara K."/>
            <person name="Fujita T."/>
            <person name="Oishi K."/>
            <person name="Shin-I T."/>
            <person name="Kuroki Y."/>
            <person name="Toyoda A."/>
            <person name="Suzuki Y."/>
            <person name="Hashimoto A."/>
            <person name="Yamaguchi K."/>
            <person name="Sugano A."/>
            <person name="Kohara Y."/>
            <person name="Fujiyama A."/>
            <person name="Anterola A."/>
            <person name="Aoki S."/>
            <person name="Ashton N."/>
            <person name="Barbazuk W.B."/>
            <person name="Barker E."/>
            <person name="Bennetzen J."/>
            <person name="Bezanilla M."/>
            <person name="Blankenship R."/>
            <person name="Cho S.H."/>
            <person name="Dutcher S."/>
            <person name="Estelle M."/>
            <person name="Fawcett J.A."/>
            <person name="Gundlach H."/>
            <person name="Hanada K."/>
            <person name="Heyl A."/>
            <person name="Hicks K.A."/>
            <person name="Hugh J."/>
            <person name="Lohr M."/>
            <person name="Mayer K."/>
            <person name="Melkozernov A."/>
            <person name="Murata T."/>
            <person name="Nelson D."/>
            <person name="Pils B."/>
            <person name="Prigge M."/>
            <person name="Reiss B."/>
            <person name="Renner T."/>
            <person name="Rombauts S."/>
            <person name="Rushton P."/>
            <person name="Sanderfoot A."/>
            <person name="Schween G."/>
            <person name="Shiu S.-H."/>
            <person name="Stueber K."/>
            <person name="Theodoulou F.L."/>
            <person name="Tu H."/>
            <person name="Van de Peer Y."/>
            <person name="Verrier P.J."/>
            <person name="Waters E."/>
            <person name="Wood A."/>
            <person name="Yang L."/>
            <person name="Cove D."/>
            <person name="Cuming A."/>
            <person name="Hasebe M."/>
            <person name="Lucas S."/>
            <person name="Mishler D.B."/>
            <person name="Reski R."/>
            <person name="Grigoriev I."/>
            <person name="Quatrano R.S."/>
            <person name="Boore J.L."/>
        </authorList>
    </citation>
    <scope>NUCLEOTIDE SEQUENCE [LARGE SCALE GENOMIC DNA]</scope>
    <source>
        <strain evidence="4 5">cv. Gransden 2004</strain>
    </source>
</reference>
<gene>
    <name evidence="3" type="ORF">PHYPA_025502</name>
</gene>
<keyword evidence="2" id="KW-0443">Lipid metabolism</keyword>
<evidence type="ECO:0000313" key="4">
    <source>
        <dbReference type="EnsemblPlants" id="Pp3c20_23400V3.1"/>
    </source>
</evidence>
<dbReference type="STRING" id="3218.A0A2K1IWB1"/>
<evidence type="ECO:0000313" key="5">
    <source>
        <dbReference type="Proteomes" id="UP000006727"/>
    </source>
</evidence>
<evidence type="ECO:0000256" key="1">
    <source>
        <dbReference type="ARBA" id="ARBA00022801"/>
    </source>
</evidence>
<evidence type="ECO:0008006" key="6">
    <source>
        <dbReference type="Google" id="ProtNLM"/>
    </source>
</evidence>
<keyword evidence="5" id="KW-1185">Reference proteome</keyword>
<dbReference type="EMBL" id="ABEU02000020">
    <property type="protein sequence ID" value="PNR33558.1"/>
    <property type="molecule type" value="Genomic_DNA"/>
</dbReference>
<dbReference type="Proteomes" id="UP000006727">
    <property type="component" value="Chromosome 20"/>
</dbReference>
<organism evidence="3">
    <name type="scientific">Physcomitrium patens</name>
    <name type="common">Spreading-leaved earth moss</name>
    <name type="synonym">Physcomitrella patens</name>
    <dbReference type="NCBI Taxonomy" id="3218"/>
    <lineage>
        <taxon>Eukaryota</taxon>
        <taxon>Viridiplantae</taxon>
        <taxon>Streptophyta</taxon>
        <taxon>Embryophyta</taxon>
        <taxon>Bryophyta</taxon>
        <taxon>Bryophytina</taxon>
        <taxon>Bryopsida</taxon>
        <taxon>Funariidae</taxon>
        <taxon>Funariales</taxon>
        <taxon>Funariaceae</taxon>
        <taxon>Physcomitrium</taxon>
    </lineage>
</organism>
<evidence type="ECO:0000313" key="3">
    <source>
        <dbReference type="EMBL" id="PNR33558.1"/>
    </source>
</evidence>
<accession>A0A2K1IWB1</accession>
<keyword evidence="1" id="KW-0378">Hydrolase</keyword>
<dbReference type="EnsemblPlants" id="Pp3c20_23400V3.1">
    <property type="protein sequence ID" value="Pp3c20_23400V3.1"/>
    <property type="gene ID" value="Pp3c20_23400"/>
</dbReference>
<reference evidence="4" key="3">
    <citation type="submission" date="2020-12" db="UniProtKB">
        <authorList>
            <consortium name="EnsemblPlants"/>
        </authorList>
    </citation>
    <scope>IDENTIFICATION</scope>
</reference>
<dbReference type="GO" id="GO:0016042">
    <property type="term" value="P:lipid catabolic process"/>
    <property type="evidence" value="ECO:0007669"/>
    <property type="project" value="UniProtKB-KW"/>
</dbReference>
<dbReference type="PaxDb" id="3218-PP1S241_82V6.1"/>
<dbReference type="GO" id="GO:0016020">
    <property type="term" value="C:membrane"/>
    <property type="evidence" value="ECO:0000318"/>
    <property type="project" value="GO_Central"/>
</dbReference>
<dbReference type="GO" id="GO:0004620">
    <property type="term" value="F:phospholipase activity"/>
    <property type="evidence" value="ECO:0000318"/>
    <property type="project" value="GO_Central"/>
</dbReference>
<sequence length="467" mass="53073">MILIINNTGEEATQPEFDDFRKTYKKWIQGNNDDSRNKLQQYFLDPLVILIWQEAVNIATVFRRVKMVREEINRSFRYIRTSRENANQPFTNSQLQFYIQRAADTFCENPHGKFDIYKASWPTSNGLAGFIVEFRRAIEKATHPHLVLKRHRISLDVLGRCIRWLVVLWISRQGRHLLVGANAQLRPDLRPALVEAQTLIDGELPCAAETVIGSTKHCCGTVRYMHTHGTDVSSQTEGESAVRWFGDFITDLNEQRESDACRLVSLADGALHNENFEEELLLHSCVDGTHVMVPSCDPENNLAALWFTSYNRPMLEDESDDLVKEALWKKDQPTRKLIHGRVPNNHLSSAKEPAATTSVSGTYFPAYLAGNRFWVDCGTQLNGPAAVAIEETRILWPRHKARAFISLGCGELRSEKKEQQLDSLVGFLSIIVNVDTDAELKCHVAIKELKWLQPDSSGCCLRRNLAI</sequence>
<dbReference type="Gramene" id="Pp3c20_23400V3.1">
    <property type="protein sequence ID" value="Pp3c20_23400V3.1"/>
    <property type="gene ID" value="Pp3c20_23400"/>
</dbReference>
<protein>
    <recommendedName>
        <fullName evidence="6">PNPLA domain-containing protein</fullName>
    </recommendedName>
</protein>
<dbReference type="PANTHER" id="PTHR24185:SF1">
    <property type="entry name" value="CALCIUM-INDEPENDENT PHOSPHOLIPASE A2-GAMMA"/>
    <property type="match status" value="1"/>
</dbReference>
<reference evidence="3 5" key="2">
    <citation type="journal article" date="2018" name="Plant J.">
        <title>The Physcomitrella patens chromosome-scale assembly reveals moss genome structure and evolution.</title>
        <authorList>
            <person name="Lang D."/>
            <person name="Ullrich K.K."/>
            <person name="Murat F."/>
            <person name="Fuchs J."/>
            <person name="Jenkins J."/>
            <person name="Haas F.B."/>
            <person name="Piednoel M."/>
            <person name="Gundlach H."/>
            <person name="Van Bel M."/>
            <person name="Meyberg R."/>
            <person name="Vives C."/>
            <person name="Morata J."/>
            <person name="Symeonidi A."/>
            <person name="Hiss M."/>
            <person name="Muchero W."/>
            <person name="Kamisugi Y."/>
            <person name="Saleh O."/>
            <person name="Blanc G."/>
            <person name="Decker E.L."/>
            <person name="van Gessel N."/>
            <person name="Grimwood J."/>
            <person name="Hayes R.D."/>
            <person name="Graham S.W."/>
            <person name="Gunter L.E."/>
            <person name="McDaniel S.F."/>
            <person name="Hoernstein S.N.W."/>
            <person name="Larsson A."/>
            <person name="Li F.W."/>
            <person name="Perroud P.F."/>
            <person name="Phillips J."/>
            <person name="Ranjan P."/>
            <person name="Rokshar D.S."/>
            <person name="Rothfels C.J."/>
            <person name="Schneider L."/>
            <person name="Shu S."/>
            <person name="Stevenson D.W."/>
            <person name="Thummler F."/>
            <person name="Tillich M."/>
            <person name="Villarreal Aguilar J.C."/>
            <person name="Widiez T."/>
            <person name="Wong G.K."/>
            <person name="Wymore A."/>
            <person name="Zhang Y."/>
            <person name="Zimmer A.D."/>
            <person name="Quatrano R.S."/>
            <person name="Mayer K.F.X."/>
            <person name="Goodstein D."/>
            <person name="Casacuberta J.M."/>
            <person name="Vandepoele K."/>
            <person name="Reski R."/>
            <person name="Cuming A.C."/>
            <person name="Tuskan G.A."/>
            <person name="Maumus F."/>
            <person name="Salse J."/>
            <person name="Schmutz J."/>
            <person name="Rensing S.A."/>
        </authorList>
    </citation>
    <scope>NUCLEOTIDE SEQUENCE [LARGE SCALE GENOMIC DNA]</scope>
    <source>
        <strain evidence="4 5">cv. Gransden 2004</strain>
    </source>
</reference>
<keyword evidence="2" id="KW-0442">Lipid degradation</keyword>
<dbReference type="PANTHER" id="PTHR24185">
    <property type="entry name" value="CALCIUM-INDEPENDENT PHOSPHOLIPASE A2-GAMMA"/>
    <property type="match status" value="1"/>
</dbReference>
<dbReference type="AlphaFoldDB" id="A0A2K1IWB1"/>
<evidence type="ECO:0000256" key="2">
    <source>
        <dbReference type="ARBA" id="ARBA00022963"/>
    </source>
</evidence>
<name>A0A2K1IWB1_PHYPA</name>
<dbReference type="Gene3D" id="3.40.1090.10">
    <property type="entry name" value="Cytosolic phospholipase A2 catalytic domain"/>
    <property type="match status" value="1"/>
</dbReference>
<proteinExistence type="predicted"/>
<dbReference type="GO" id="GO:0006631">
    <property type="term" value="P:fatty acid metabolic process"/>
    <property type="evidence" value="ECO:0000318"/>
    <property type="project" value="GO_Central"/>
</dbReference>